<evidence type="ECO:0000256" key="7">
    <source>
        <dbReference type="ARBA" id="ARBA00023136"/>
    </source>
</evidence>
<keyword evidence="5" id="KW-1133">Transmembrane helix</keyword>
<evidence type="ECO:0000256" key="2">
    <source>
        <dbReference type="ARBA" id="ARBA00022448"/>
    </source>
</evidence>
<evidence type="ECO:0000313" key="8">
    <source>
        <dbReference type="EMBL" id="SET07543.1"/>
    </source>
</evidence>
<keyword evidence="3" id="KW-0812">Transmembrane</keyword>
<gene>
    <name evidence="8" type="ORF">SAMN05660297_01316</name>
</gene>
<accession>A0A1I0BKN1</accession>
<evidence type="ECO:0000256" key="4">
    <source>
        <dbReference type="ARBA" id="ARBA00022927"/>
    </source>
</evidence>
<comment type="subcellular location">
    <subcellularLocation>
        <location evidence="1">Membrane</location>
        <topology evidence="1">Single-pass membrane protein</topology>
    </subcellularLocation>
</comment>
<dbReference type="Proteomes" id="UP000199568">
    <property type="component" value="Unassembled WGS sequence"/>
</dbReference>
<evidence type="ECO:0000256" key="5">
    <source>
        <dbReference type="ARBA" id="ARBA00022989"/>
    </source>
</evidence>
<dbReference type="Gene3D" id="1.20.5.3310">
    <property type="match status" value="1"/>
</dbReference>
<evidence type="ECO:0000256" key="6">
    <source>
        <dbReference type="ARBA" id="ARBA00023010"/>
    </source>
</evidence>
<evidence type="ECO:0000256" key="1">
    <source>
        <dbReference type="ARBA" id="ARBA00004167"/>
    </source>
</evidence>
<sequence length="49" mass="5547">MMKFGFIEILLIAGVILLIFGPSRFGLVGRSLKKSVEEYKSESKKDLKE</sequence>
<protein>
    <submittedName>
        <fullName evidence="8">Twin arginine-targeting protein translocase, TatA/E family</fullName>
    </submittedName>
</protein>
<keyword evidence="6" id="KW-0811">Translocation</keyword>
<dbReference type="AlphaFoldDB" id="A0A1I0BKN1"/>
<dbReference type="GO" id="GO:0016020">
    <property type="term" value="C:membrane"/>
    <property type="evidence" value="ECO:0007669"/>
    <property type="project" value="UniProtKB-ARBA"/>
</dbReference>
<keyword evidence="4" id="KW-0653">Protein transport</keyword>
<keyword evidence="2" id="KW-0813">Transport</keyword>
<proteinExistence type="predicted"/>
<evidence type="ECO:0000256" key="3">
    <source>
        <dbReference type="ARBA" id="ARBA00022692"/>
    </source>
</evidence>
<keyword evidence="9" id="KW-1185">Reference proteome</keyword>
<dbReference type="GO" id="GO:0015031">
    <property type="term" value="P:protein transport"/>
    <property type="evidence" value="ECO:0007669"/>
    <property type="project" value="UniProtKB-KW"/>
</dbReference>
<dbReference type="InterPro" id="IPR003369">
    <property type="entry name" value="TatA/B/E"/>
</dbReference>
<dbReference type="STRING" id="426128.SAMN05660297_01316"/>
<reference evidence="8 9" key="1">
    <citation type="submission" date="2016-10" db="EMBL/GenBank/DDBJ databases">
        <authorList>
            <person name="de Groot N.N."/>
        </authorList>
    </citation>
    <scope>NUCLEOTIDE SEQUENCE [LARGE SCALE GENOMIC DNA]</scope>
    <source>
        <strain evidence="8 9">DSM 18979</strain>
    </source>
</reference>
<evidence type="ECO:0000313" key="9">
    <source>
        <dbReference type="Proteomes" id="UP000199568"/>
    </source>
</evidence>
<dbReference type="Pfam" id="PF02416">
    <property type="entry name" value="TatA_B_E"/>
    <property type="match status" value="1"/>
</dbReference>
<keyword evidence="7" id="KW-0472">Membrane</keyword>
<name>A0A1I0BKN1_9FIRM</name>
<dbReference type="EMBL" id="FOHU01000004">
    <property type="protein sequence ID" value="SET07543.1"/>
    <property type="molecule type" value="Genomic_DNA"/>
</dbReference>
<organism evidence="8 9">
    <name type="scientific">Natronincola peptidivorans</name>
    <dbReference type="NCBI Taxonomy" id="426128"/>
    <lineage>
        <taxon>Bacteria</taxon>
        <taxon>Bacillati</taxon>
        <taxon>Bacillota</taxon>
        <taxon>Clostridia</taxon>
        <taxon>Peptostreptococcales</taxon>
        <taxon>Natronincolaceae</taxon>
        <taxon>Natronincola</taxon>
    </lineage>
</organism>